<dbReference type="Gene3D" id="3.40.50.12780">
    <property type="entry name" value="N-terminal domain of ligase-like"/>
    <property type="match status" value="1"/>
</dbReference>
<dbReference type="PANTHER" id="PTHR44394">
    <property type="entry name" value="BETA-ALANINE-ACTIVATING ENZYME"/>
    <property type="match status" value="1"/>
</dbReference>
<dbReference type="Pfam" id="PF00501">
    <property type="entry name" value="AMP-binding"/>
    <property type="match status" value="1"/>
</dbReference>
<dbReference type="RefSeq" id="XP_026747501.1">
    <property type="nucleotide sequence ID" value="XM_026891700.1"/>
</dbReference>
<dbReference type="InterPro" id="IPR000873">
    <property type="entry name" value="AMP-dep_synth/lig_dom"/>
</dbReference>
<keyword evidence="3" id="KW-1185">Reference proteome</keyword>
<evidence type="ECO:0000259" key="2">
    <source>
        <dbReference type="Pfam" id="PF13570"/>
    </source>
</evidence>
<dbReference type="PANTHER" id="PTHR44394:SF1">
    <property type="entry name" value="BETA-ALANINE-ACTIVATING ENZYME"/>
    <property type="match status" value="1"/>
</dbReference>
<dbReference type="AlphaFoldDB" id="A0A7E5X4U7"/>
<dbReference type="PROSITE" id="PS00455">
    <property type="entry name" value="AMP_BINDING"/>
    <property type="match status" value="1"/>
</dbReference>
<dbReference type="Proteomes" id="UP000322000">
    <property type="component" value="Chromosome 2"/>
</dbReference>
<dbReference type="KEGG" id="tnl:113508576"/>
<name>A0A7E5X4U7_TRINI</name>
<protein>
    <submittedName>
        <fullName evidence="4">Beta-alanine-activating enzyme</fullName>
    </submittedName>
</protein>
<dbReference type="InterPro" id="IPR018391">
    <property type="entry name" value="PQQ_b-propeller_rpt"/>
</dbReference>
<dbReference type="InParanoid" id="A0A7E5X4U7"/>
<dbReference type="InterPro" id="IPR002372">
    <property type="entry name" value="PQQ_rpt_dom"/>
</dbReference>
<organism evidence="3 4">
    <name type="scientific">Trichoplusia ni</name>
    <name type="common">Cabbage looper</name>
    <dbReference type="NCBI Taxonomy" id="7111"/>
    <lineage>
        <taxon>Eukaryota</taxon>
        <taxon>Metazoa</taxon>
        <taxon>Ecdysozoa</taxon>
        <taxon>Arthropoda</taxon>
        <taxon>Hexapoda</taxon>
        <taxon>Insecta</taxon>
        <taxon>Pterygota</taxon>
        <taxon>Neoptera</taxon>
        <taxon>Endopterygota</taxon>
        <taxon>Lepidoptera</taxon>
        <taxon>Glossata</taxon>
        <taxon>Ditrysia</taxon>
        <taxon>Noctuoidea</taxon>
        <taxon>Noctuidae</taxon>
        <taxon>Plusiinae</taxon>
        <taxon>Trichoplusia</taxon>
    </lineage>
</organism>
<dbReference type="Gene3D" id="2.130.10.10">
    <property type="entry name" value="YVTN repeat-like/Quinoprotein amine dehydrogenase"/>
    <property type="match status" value="2"/>
</dbReference>
<dbReference type="Pfam" id="PF13570">
    <property type="entry name" value="Beta-prop_ACSF4"/>
    <property type="match status" value="1"/>
</dbReference>
<evidence type="ECO:0000313" key="3">
    <source>
        <dbReference type="Proteomes" id="UP000322000"/>
    </source>
</evidence>
<dbReference type="SUPFAM" id="SSF50998">
    <property type="entry name" value="Quinoprotein alcohol dehydrogenase-like"/>
    <property type="match status" value="1"/>
</dbReference>
<dbReference type="SUPFAM" id="SSF56801">
    <property type="entry name" value="Acetyl-CoA synthetase-like"/>
    <property type="match status" value="1"/>
</dbReference>
<reference evidence="4" key="1">
    <citation type="submission" date="2025-08" db="UniProtKB">
        <authorList>
            <consortium name="RefSeq"/>
        </authorList>
    </citation>
    <scope>IDENTIFICATION</scope>
</reference>
<dbReference type="OrthoDB" id="408177at2759"/>
<gene>
    <name evidence="4" type="primary">LOC113508576</name>
</gene>
<dbReference type="InterPro" id="IPR020845">
    <property type="entry name" value="AMP-binding_CS"/>
</dbReference>
<dbReference type="InterPro" id="IPR042099">
    <property type="entry name" value="ANL_N_sf"/>
</dbReference>
<dbReference type="GO" id="GO:0043041">
    <property type="term" value="P:amino acid activation for nonribosomal peptide biosynthetic process"/>
    <property type="evidence" value="ECO:0007669"/>
    <property type="project" value="TreeGrafter"/>
</dbReference>
<feature type="domain" description="Pyrrolo-quinoline quinone repeat" evidence="2">
    <location>
        <begin position="647"/>
        <end position="979"/>
    </location>
</feature>
<feature type="domain" description="AMP-dependent synthetase/ligase" evidence="1">
    <location>
        <begin position="30"/>
        <end position="350"/>
    </location>
</feature>
<dbReference type="FunCoup" id="A0A7E5X4U7">
    <property type="interactions" value="914"/>
</dbReference>
<dbReference type="InterPro" id="IPR045851">
    <property type="entry name" value="AMP-bd_C_sf"/>
</dbReference>
<evidence type="ECO:0000313" key="4">
    <source>
        <dbReference type="RefSeq" id="XP_026747501.1"/>
    </source>
</evidence>
<proteinExistence type="predicted"/>
<dbReference type="CTD" id="132949"/>
<dbReference type="InterPro" id="IPR052091">
    <property type="entry name" value="Beta-ala_Activ/Resist"/>
</dbReference>
<dbReference type="InterPro" id="IPR011047">
    <property type="entry name" value="Quinoprotein_ADH-like_sf"/>
</dbReference>
<dbReference type="GeneID" id="113508576"/>
<sequence>MVHNSIICKQIVKFDKQMKVKRGYYDVFVKTCAKYSSSVAVRHFDNGAYKNYTYSELYGVCEYISQNLQQVKCNKGVIGLVSERNIIIPCVIAAAHKCCTTFMFVDPSQDIETVAKDIDFTTIITIKNQVDDSNAELFGKKPDRTVSVFDMTITFYNLDITGEPNSKHLPQYSFIAMTSGSTGEPKHIQVPIQCIQPNIDDLTKMFNITQHDVIFFSTPLTFDPSMVEILLACMNGASLLIAPDRADVLFPENKENAITFWQTTPSKFLQYSNADIKNRILSANSTLKILALGGEPLSSIKRLRDLKSWDNKTKIYTMYGVTEMSCWACVAELDLNRILTDREVPLGNCLSETELILDRAKENKNRGKILLVSKTRKCIILNKNLEGDEENCLKFVDTGDLGEMRSGTIYYRGRRDDIIKRFGQKVNLQIIEATIMQCPRVKTCACVWLPKPMLLAVYFSSETLNSQELSDFLKCKLDDKHWPDKIMRVDNLPTNPHGKISRQILSRMYERHVTMPQTLDSLKANFLQELKMAMGKSFTYDQIKHKDFFSIGGTSFLAVSMCNRLSLSCPQFGKMILPYLMSQRHTVDDIIQIAFKELSGDDGKHKRRSKRFRSDSGNIGQSESLLKRASMNNNDPVEFMVLWSYDTGKCVDASPVLFQSGFNLYVTVGSHSGKIIVADAISGDLQGMVTLNTRIEAAVLCKLDEFVTSPCGFVGGYDGTIVCFYMLTCMERWRINIRSMIKSKAVCCKGQLYVASYDGNVRCIDCRNGALIQIIEVTDQAISADLVLAKNEFVLLGTLSGVCACIHSSSNMMAWRGSLSSPVFASPVLYDDDKYVIFAEVSGDIHCRTVEKGIKIWKYQGAKGNVFSSIYVKKIDKLKWQMVFGCHDKHVYSLHVKNFQPCLHWKTQLTAPVYSTPCGLNNKLILAAANNGRLSILDAEHGTIIEEHTLPNETFSSPVVYGDYIFIGCRNDHLYSIRFVFNL</sequence>
<dbReference type="SMART" id="SM00564">
    <property type="entry name" value="PQQ"/>
    <property type="match status" value="3"/>
</dbReference>
<dbReference type="InterPro" id="IPR015943">
    <property type="entry name" value="WD40/YVTN_repeat-like_dom_sf"/>
</dbReference>
<accession>A0A7E5X4U7</accession>
<dbReference type="Gene3D" id="3.30.300.30">
    <property type="match status" value="1"/>
</dbReference>
<evidence type="ECO:0000259" key="1">
    <source>
        <dbReference type="Pfam" id="PF00501"/>
    </source>
</evidence>